<dbReference type="SUPFAM" id="SSF48371">
    <property type="entry name" value="ARM repeat"/>
    <property type="match status" value="1"/>
</dbReference>
<gene>
    <name evidence="2" type="ORF">EZS28_039883</name>
</gene>
<accession>A0A5J4U389</accession>
<organism evidence="2 3">
    <name type="scientific">Streblomastix strix</name>
    <dbReference type="NCBI Taxonomy" id="222440"/>
    <lineage>
        <taxon>Eukaryota</taxon>
        <taxon>Metamonada</taxon>
        <taxon>Preaxostyla</taxon>
        <taxon>Oxymonadida</taxon>
        <taxon>Streblomastigidae</taxon>
        <taxon>Streblomastix</taxon>
    </lineage>
</organism>
<dbReference type="InterPro" id="IPR011989">
    <property type="entry name" value="ARM-like"/>
</dbReference>
<protein>
    <recommendedName>
        <fullName evidence="4">Condensin complex subunit 1 C-terminal domain-containing protein</fullName>
    </recommendedName>
</protein>
<feature type="compositionally biased region" description="Acidic residues" evidence="1">
    <location>
        <begin position="137"/>
        <end position="152"/>
    </location>
</feature>
<dbReference type="AlphaFoldDB" id="A0A5J4U389"/>
<feature type="non-terminal residue" evidence="2">
    <location>
        <position position="1"/>
    </location>
</feature>
<comment type="caution">
    <text evidence="2">The sequence shown here is derived from an EMBL/GenBank/DDBJ whole genome shotgun (WGS) entry which is preliminary data.</text>
</comment>
<sequence>QLLIDKQPYPALLRLLNNSNVRVISNAIESIYNLLLNGSNTTPPNTEHPHFQIIQEAKGIEKIFELFCKDRSSKYQKDDACLCLGILFRAQVIPWEMKNSIIKHLKTLLTDSNEYTKNSAKLALEELIQNEGNQKNDDDDEEEDDDNNDDKE</sequence>
<evidence type="ECO:0000256" key="1">
    <source>
        <dbReference type="SAM" id="MobiDB-lite"/>
    </source>
</evidence>
<dbReference type="Gene3D" id="1.25.10.10">
    <property type="entry name" value="Leucine-rich Repeat Variant"/>
    <property type="match status" value="1"/>
</dbReference>
<feature type="region of interest" description="Disordered" evidence="1">
    <location>
        <begin position="127"/>
        <end position="152"/>
    </location>
</feature>
<evidence type="ECO:0000313" key="2">
    <source>
        <dbReference type="EMBL" id="KAA6364590.1"/>
    </source>
</evidence>
<dbReference type="Proteomes" id="UP000324800">
    <property type="component" value="Unassembled WGS sequence"/>
</dbReference>
<evidence type="ECO:0000313" key="3">
    <source>
        <dbReference type="Proteomes" id="UP000324800"/>
    </source>
</evidence>
<reference evidence="2 3" key="1">
    <citation type="submission" date="2019-03" db="EMBL/GenBank/DDBJ databases">
        <title>Single cell metagenomics reveals metabolic interactions within the superorganism composed of flagellate Streblomastix strix and complex community of Bacteroidetes bacteria on its surface.</title>
        <authorList>
            <person name="Treitli S.C."/>
            <person name="Kolisko M."/>
            <person name="Husnik F."/>
            <person name="Keeling P."/>
            <person name="Hampl V."/>
        </authorList>
    </citation>
    <scope>NUCLEOTIDE SEQUENCE [LARGE SCALE GENOMIC DNA]</scope>
    <source>
        <strain evidence="2">ST1C</strain>
    </source>
</reference>
<dbReference type="InterPro" id="IPR016024">
    <property type="entry name" value="ARM-type_fold"/>
</dbReference>
<name>A0A5J4U389_9EUKA</name>
<proteinExistence type="predicted"/>
<evidence type="ECO:0008006" key="4">
    <source>
        <dbReference type="Google" id="ProtNLM"/>
    </source>
</evidence>
<dbReference type="EMBL" id="SNRW01021467">
    <property type="protein sequence ID" value="KAA6364590.1"/>
    <property type="molecule type" value="Genomic_DNA"/>
</dbReference>